<protein>
    <submittedName>
        <fullName evidence="3">Uncharacterized protein</fullName>
    </submittedName>
</protein>
<dbReference type="Pfam" id="PF07898">
    <property type="entry name" value="DUF1676"/>
    <property type="match status" value="1"/>
</dbReference>
<evidence type="ECO:0000256" key="2">
    <source>
        <dbReference type="SAM" id="SignalP"/>
    </source>
</evidence>
<keyword evidence="1" id="KW-1133">Transmembrane helix</keyword>
<keyword evidence="2" id="KW-0732">Signal</keyword>
<comment type="caution">
    <text evidence="3">The sequence shown here is derived from an EMBL/GenBank/DDBJ whole genome shotgun (WGS) entry which is preliminary data.</text>
</comment>
<reference evidence="3 4" key="1">
    <citation type="submission" date="2024-03" db="EMBL/GenBank/DDBJ databases">
        <title>Adaptation during the transition from Ophiocordyceps entomopathogen to insect associate is accompanied by gene loss and intensified selection.</title>
        <authorList>
            <person name="Ward C.M."/>
            <person name="Onetto C.A."/>
            <person name="Borneman A.R."/>
        </authorList>
    </citation>
    <scope>NUCLEOTIDE SEQUENCE [LARGE SCALE GENOMIC DNA]</scope>
    <source>
        <strain evidence="3">AWRI1</strain>
        <tissue evidence="3">Single Adult Female</tissue>
    </source>
</reference>
<dbReference type="GO" id="GO:0016020">
    <property type="term" value="C:membrane"/>
    <property type="evidence" value="ECO:0007669"/>
    <property type="project" value="TreeGrafter"/>
</dbReference>
<dbReference type="Proteomes" id="UP001367676">
    <property type="component" value="Unassembled WGS sequence"/>
</dbReference>
<dbReference type="PANTHER" id="PTHR21879:SF17">
    <property type="entry name" value="LD24139P"/>
    <property type="match status" value="1"/>
</dbReference>
<dbReference type="PANTHER" id="PTHR21879">
    <property type="entry name" value="FI03362P-RELATED-RELATED"/>
    <property type="match status" value="1"/>
</dbReference>
<feature type="chain" id="PRO_5042814169" evidence="2">
    <location>
        <begin position="17"/>
        <end position="275"/>
    </location>
</feature>
<keyword evidence="4" id="KW-1185">Reference proteome</keyword>
<dbReference type="InterPro" id="IPR012464">
    <property type="entry name" value="DUF1676"/>
</dbReference>
<evidence type="ECO:0000313" key="3">
    <source>
        <dbReference type="EMBL" id="KAK7592880.1"/>
    </source>
</evidence>
<evidence type="ECO:0000256" key="1">
    <source>
        <dbReference type="SAM" id="Phobius"/>
    </source>
</evidence>
<feature type="signal peptide" evidence="2">
    <location>
        <begin position="1"/>
        <end position="16"/>
    </location>
</feature>
<proteinExistence type="predicted"/>
<accession>A0AAN9TVN2</accession>
<keyword evidence="1" id="KW-0472">Membrane</keyword>
<name>A0AAN9TVN2_9HEMI</name>
<organism evidence="3 4">
    <name type="scientific">Parthenolecanium corni</name>
    <dbReference type="NCBI Taxonomy" id="536013"/>
    <lineage>
        <taxon>Eukaryota</taxon>
        <taxon>Metazoa</taxon>
        <taxon>Ecdysozoa</taxon>
        <taxon>Arthropoda</taxon>
        <taxon>Hexapoda</taxon>
        <taxon>Insecta</taxon>
        <taxon>Pterygota</taxon>
        <taxon>Neoptera</taxon>
        <taxon>Paraneoptera</taxon>
        <taxon>Hemiptera</taxon>
        <taxon>Sternorrhyncha</taxon>
        <taxon>Coccoidea</taxon>
        <taxon>Coccidae</taxon>
        <taxon>Parthenolecanium</taxon>
    </lineage>
</organism>
<gene>
    <name evidence="3" type="ORF">V9T40_007632</name>
</gene>
<dbReference type="AlphaFoldDB" id="A0AAN9TVN2"/>
<evidence type="ECO:0000313" key="4">
    <source>
        <dbReference type="Proteomes" id="UP001367676"/>
    </source>
</evidence>
<sequence length="275" mass="29648">MLRAVLLLALPCLITAAVVSSPETGNENFRTARKEEPSKWKSASKLVEGCMSQEYSEMAKCFGVKAVAVIDRASRMHTINLLPGVTFVADSEELQRSGRALMTEEEIENSISAEPNEKGTKLADMLFDSVARFMQSHALQFRVPKSTSFELQKAVDEGRAKIKKKLLPFVGLLAVKLFALLPLFLGAVGFFALKALFIGKIALIVAAVLALQKYAAYGSFGGFGKLTDGFGVSGPSYSPSLSSPGGYYRRSIEDQAAAQHLAYNAQAPHEASTSS</sequence>
<dbReference type="EMBL" id="JBBCAQ010000020">
    <property type="protein sequence ID" value="KAK7592880.1"/>
    <property type="molecule type" value="Genomic_DNA"/>
</dbReference>
<feature type="transmembrane region" description="Helical" evidence="1">
    <location>
        <begin position="166"/>
        <end position="193"/>
    </location>
</feature>
<keyword evidence="1" id="KW-0812">Transmembrane</keyword>